<evidence type="ECO:0000313" key="3">
    <source>
        <dbReference type="Proteomes" id="UP000260680"/>
    </source>
</evidence>
<dbReference type="Pfam" id="PF13672">
    <property type="entry name" value="PP2C_2"/>
    <property type="match status" value="1"/>
</dbReference>
<dbReference type="SMART" id="SM00331">
    <property type="entry name" value="PP2C_SIG"/>
    <property type="match status" value="1"/>
</dbReference>
<sequence length="282" mass="31670">MMTIPESILLFLGLAGAVLVILRIRLEVINFRSRSGRRRLSCESGASKTIGDREVQEDEYGITETTEGSMAVLADGMGKHFGGKIAARTSVQVFLDMFEDKNAFYNPQYSFRKAFHGANREILNQLEENQGCASVAAVMIKDRKLYYAAVGNVKAAVYRNRELVPVTSGHTINVLAKQKYEEGKLTRQEAVSLLDHHRLYNYVGQDGFRDVEFFDTPITLYGGEYVLLMTDGLYETARWKDIEDCLEQGGSCQEKAYKIIELVNKSQGEDKDNAAVVVLQIR</sequence>
<evidence type="ECO:0000259" key="1">
    <source>
        <dbReference type="PROSITE" id="PS51746"/>
    </source>
</evidence>
<gene>
    <name evidence="2" type="ORF">DS742_13395</name>
</gene>
<dbReference type="EMBL" id="QOHO01000039">
    <property type="protein sequence ID" value="RFZ78418.1"/>
    <property type="molecule type" value="Genomic_DNA"/>
</dbReference>
<dbReference type="OrthoDB" id="9801841at2"/>
<proteinExistence type="predicted"/>
<comment type="caution">
    <text evidence="2">The sequence shown here is derived from an EMBL/GenBank/DDBJ whole genome shotgun (WGS) entry which is preliminary data.</text>
</comment>
<dbReference type="SUPFAM" id="SSF81606">
    <property type="entry name" value="PP2C-like"/>
    <property type="match status" value="1"/>
</dbReference>
<dbReference type="InterPro" id="IPR036457">
    <property type="entry name" value="PPM-type-like_dom_sf"/>
</dbReference>
<dbReference type="SMART" id="SM00332">
    <property type="entry name" value="PP2Cc"/>
    <property type="match status" value="1"/>
</dbReference>
<name>A0A3E2NBN2_9FIRM</name>
<dbReference type="Gene3D" id="3.60.40.10">
    <property type="entry name" value="PPM-type phosphatase domain"/>
    <property type="match status" value="1"/>
</dbReference>
<dbReference type="PROSITE" id="PS51746">
    <property type="entry name" value="PPM_2"/>
    <property type="match status" value="1"/>
</dbReference>
<organism evidence="2 3">
    <name type="scientific">Lacrimispora amygdalina</name>
    <dbReference type="NCBI Taxonomy" id="253257"/>
    <lineage>
        <taxon>Bacteria</taxon>
        <taxon>Bacillati</taxon>
        <taxon>Bacillota</taxon>
        <taxon>Clostridia</taxon>
        <taxon>Lachnospirales</taxon>
        <taxon>Lachnospiraceae</taxon>
        <taxon>Lacrimispora</taxon>
    </lineage>
</organism>
<dbReference type="AlphaFoldDB" id="A0A3E2NBN2"/>
<accession>A0A3E2NBN2</accession>
<dbReference type="InterPro" id="IPR001932">
    <property type="entry name" value="PPM-type_phosphatase-like_dom"/>
</dbReference>
<dbReference type="Proteomes" id="UP000260680">
    <property type="component" value="Unassembled WGS sequence"/>
</dbReference>
<reference evidence="2 3" key="1">
    <citation type="submission" date="2018-07" db="EMBL/GenBank/DDBJ databases">
        <title>New species, Clostridium PI-S10-A1B.</title>
        <authorList>
            <person name="Krishna G."/>
            <person name="Summeta K."/>
            <person name="Shikha S."/>
            <person name="Prabhu P.B."/>
            <person name="Suresh K."/>
        </authorList>
    </citation>
    <scope>NUCLEOTIDE SEQUENCE [LARGE SCALE GENOMIC DNA]</scope>
    <source>
        <strain evidence="2 3">PI-S10-A1B</strain>
    </source>
</reference>
<evidence type="ECO:0000313" key="2">
    <source>
        <dbReference type="EMBL" id="RFZ78418.1"/>
    </source>
</evidence>
<feature type="domain" description="PPM-type phosphatase" evidence="1">
    <location>
        <begin position="43"/>
        <end position="281"/>
    </location>
</feature>
<protein>
    <submittedName>
        <fullName evidence="2">Serine/threonine-protein phosphatase</fullName>
    </submittedName>
</protein>